<dbReference type="AlphaFoldDB" id="A0A8H7RB07"/>
<gene>
    <name evidence="2" type="ORF">INT46_002906</name>
</gene>
<sequence length="562" mass="62711">MQISSAITLLLFGIASVATASSNTTYKVVSLVPDNQTLAVIVDEQIYPLTSVSKSSSLLHTGKAPIATTNYRYAILEKNNQSNVIERENFTRNPVTEDSTLNEFFGRPWNSMNLTQLPRILDPLPIINRIESNLHIEGEIPTIHFTGNQTALDYIHANQALDIDVKGLKMTYISPNDVQTLEDVTFAIAGMSTRYLDKLSYKITIPKGSDLYEYRRLKLRAMGTDLSYMREKLASEIADSVGLPTTKFSYVRVFINNQAVGLFGLAENFKAPWVRNEFNNGKKSSNQGALYVCDLNGKLDNSNISGNLTNTTMLSDLSYFSNNATLYSIPYPVKEDPATGTANYTRIMDFAKFLSEQSTSVDNSVIPLWEEKIDVTSFLRGLAFEVIISSFDGYLGLHNNYILYDDLKNERLVFSSQDFDLTLGTSYSQSEAFFGGNYTAFPGLNSTPLATRMLAVPKFKSEFDNLIRNYTTGLVNTDIMNPRIDELMTFLNDDVVWDKSLPRLGSFGYDISVPGNLTTADIPFSVGVDGPIPGNLAMGLREWVFNRTNSLYEFFNETAAQN</sequence>
<keyword evidence="3" id="KW-1185">Reference proteome</keyword>
<dbReference type="OrthoDB" id="10267127at2759"/>
<feature type="chain" id="PRO_5034441816" description="Coth-domain-containing protein" evidence="1">
    <location>
        <begin position="21"/>
        <end position="562"/>
    </location>
</feature>
<dbReference type="InterPro" id="IPR014867">
    <property type="entry name" value="Spore_coat_CotH_CotH2/3/7"/>
</dbReference>
<dbReference type="Pfam" id="PF08757">
    <property type="entry name" value="CotH"/>
    <property type="match status" value="1"/>
</dbReference>
<dbReference type="EMBL" id="JAEPRC010000150">
    <property type="protein sequence ID" value="KAG2206428.1"/>
    <property type="molecule type" value="Genomic_DNA"/>
</dbReference>
<reference evidence="2" key="1">
    <citation type="submission" date="2020-12" db="EMBL/GenBank/DDBJ databases">
        <title>Metabolic potential, ecology and presence of endohyphal bacteria is reflected in genomic diversity of Mucoromycotina.</title>
        <authorList>
            <person name="Muszewska A."/>
            <person name="Okrasinska A."/>
            <person name="Steczkiewicz K."/>
            <person name="Drgas O."/>
            <person name="Orlowska M."/>
            <person name="Perlinska-Lenart U."/>
            <person name="Aleksandrzak-Piekarczyk T."/>
            <person name="Szatraj K."/>
            <person name="Zielenkiewicz U."/>
            <person name="Pilsyk S."/>
            <person name="Malc E."/>
            <person name="Mieczkowski P."/>
            <person name="Kruszewska J.S."/>
            <person name="Biernat P."/>
            <person name="Pawlowska J."/>
        </authorList>
    </citation>
    <scope>NUCLEOTIDE SEQUENCE</scope>
    <source>
        <strain evidence="2">CBS 226.32</strain>
    </source>
</reference>
<keyword evidence="1" id="KW-0732">Signal</keyword>
<feature type="non-terminal residue" evidence="2">
    <location>
        <position position="1"/>
    </location>
</feature>
<dbReference type="PANTHER" id="PTHR40050">
    <property type="entry name" value="INNER SPORE COAT PROTEIN H"/>
    <property type="match status" value="1"/>
</dbReference>
<evidence type="ECO:0000313" key="3">
    <source>
        <dbReference type="Proteomes" id="UP000650833"/>
    </source>
</evidence>
<proteinExistence type="predicted"/>
<accession>A0A8H7RB07</accession>
<name>A0A8H7RB07_9FUNG</name>
<dbReference type="Proteomes" id="UP000650833">
    <property type="component" value="Unassembled WGS sequence"/>
</dbReference>
<feature type="signal peptide" evidence="1">
    <location>
        <begin position="1"/>
        <end position="20"/>
    </location>
</feature>
<dbReference type="PANTHER" id="PTHR40050:SF1">
    <property type="entry name" value="INNER SPORE COAT PROTEIN H"/>
    <property type="match status" value="1"/>
</dbReference>
<protein>
    <recommendedName>
        <fullName evidence="4">Coth-domain-containing protein</fullName>
    </recommendedName>
</protein>
<evidence type="ECO:0008006" key="4">
    <source>
        <dbReference type="Google" id="ProtNLM"/>
    </source>
</evidence>
<organism evidence="2 3">
    <name type="scientific">Mucor plumbeus</name>
    <dbReference type="NCBI Taxonomy" id="97098"/>
    <lineage>
        <taxon>Eukaryota</taxon>
        <taxon>Fungi</taxon>
        <taxon>Fungi incertae sedis</taxon>
        <taxon>Mucoromycota</taxon>
        <taxon>Mucoromycotina</taxon>
        <taxon>Mucoromycetes</taxon>
        <taxon>Mucorales</taxon>
        <taxon>Mucorineae</taxon>
        <taxon>Mucoraceae</taxon>
        <taxon>Mucor</taxon>
    </lineage>
</organism>
<comment type="caution">
    <text evidence="2">The sequence shown here is derived from an EMBL/GenBank/DDBJ whole genome shotgun (WGS) entry which is preliminary data.</text>
</comment>
<evidence type="ECO:0000256" key="1">
    <source>
        <dbReference type="SAM" id="SignalP"/>
    </source>
</evidence>
<evidence type="ECO:0000313" key="2">
    <source>
        <dbReference type="EMBL" id="KAG2206428.1"/>
    </source>
</evidence>